<dbReference type="VEuPathDB" id="FungiDB:MGYG_07468"/>
<dbReference type="RefSeq" id="XP_003170223.1">
    <property type="nucleotide sequence ID" value="XM_003170175.1"/>
</dbReference>
<dbReference type="AlphaFoldDB" id="E4V386"/>
<dbReference type="Gene3D" id="2.30.29.30">
    <property type="entry name" value="Pleckstrin-homology domain (PH domain)/Phosphotyrosine-binding domain (PTB)"/>
    <property type="match status" value="1"/>
</dbReference>
<feature type="compositionally biased region" description="Pro residues" evidence="1">
    <location>
        <begin position="235"/>
        <end position="249"/>
    </location>
</feature>
<dbReference type="InterPro" id="IPR056009">
    <property type="entry name" value="DUF7587"/>
</dbReference>
<feature type="compositionally biased region" description="Polar residues" evidence="1">
    <location>
        <begin position="272"/>
        <end position="285"/>
    </location>
</feature>
<accession>E4V386</accession>
<evidence type="ECO:0000256" key="1">
    <source>
        <dbReference type="SAM" id="MobiDB-lite"/>
    </source>
</evidence>
<feature type="region of interest" description="Disordered" evidence="1">
    <location>
        <begin position="551"/>
        <end position="602"/>
    </location>
</feature>
<dbReference type="EMBL" id="DS989828">
    <property type="protein sequence ID" value="EFR04460.1"/>
    <property type="molecule type" value="Genomic_DNA"/>
</dbReference>
<keyword evidence="4" id="KW-1185">Reference proteome</keyword>
<dbReference type="InterPro" id="IPR011993">
    <property type="entry name" value="PH-like_dom_sf"/>
</dbReference>
<proteinExistence type="predicted"/>
<dbReference type="eggNOG" id="ENOG502SXGW">
    <property type="taxonomic scope" value="Eukaryota"/>
</dbReference>
<dbReference type="Proteomes" id="UP000002669">
    <property type="component" value="Unassembled WGS sequence"/>
</dbReference>
<dbReference type="InParanoid" id="E4V386"/>
<dbReference type="HOGENOM" id="CLU_499854_0_0_1"/>
<dbReference type="OMA" id="HPIWVSV"/>
<feature type="compositionally biased region" description="Acidic residues" evidence="1">
    <location>
        <begin position="558"/>
        <end position="593"/>
    </location>
</feature>
<sequence>MAEREGLHFFSALLLPSQRIAIDLRCPDTKIYQDSEGRWLSPGEMDRLNHSILYHQPRLKFVPPLQSFTRSRRQKYTMRSQKTKHKHMQLDSRISAKIKWNNMMKTFLCVMVRCYITNWKSFTAVFNLAFAKNLEACGFTDGTRMQPLRSQWQHLKHWKDSIWICVNKTPLAQWAGLSLFVEMIDRVAHGKVRLFAQRGVNIPHLIAMGKEARLECISSSSSATPSRPRVQQTPPETPVQIEPPIPSQLPPASVVPDTPIPPTTVREPAPSESLTPTHSSSQSAAHFNVTPSPPLSRPQDIRPDATPPPLLFRFWDEKSGGVNSANKFIAGMWDADINTIPDHSTVHPRIMSTLLRMHLTRINVSSAFISLSTSPLGVFHRALKAGTANISILDTSKIDHSQLFCVFPILRNEPIMYGNEGKSRYFGQGEWLAWGTIPSEAILTTFSTNTLFSISTEYPKIGKLLQLHVIKNAKFNRAPLVRKLGSKKVMADIQSGRCVGQFLKLLNVPQSHISAIALLFAIKWSWRSPGDKREAYLQGVQRGFISAYSLELPPPDAVDTESDDDEDPTGEYYEEHEDDDNEDGQDQDETEENSDMREGITELAKGIVDPFATKRASIAAMLKW</sequence>
<evidence type="ECO:0000313" key="3">
    <source>
        <dbReference type="EMBL" id="EFR04460.1"/>
    </source>
</evidence>
<name>E4V386_ARTGP</name>
<protein>
    <recommendedName>
        <fullName evidence="2">DUF7587 domain-containing protein</fullName>
    </recommendedName>
</protein>
<evidence type="ECO:0000259" key="2">
    <source>
        <dbReference type="Pfam" id="PF24494"/>
    </source>
</evidence>
<gene>
    <name evidence="3" type="ORF">MGYG_07468</name>
</gene>
<evidence type="ECO:0000313" key="4">
    <source>
        <dbReference type="Proteomes" id="UP000002669"/>
    </source>
</evidence>
<dbReference type="Pfam" id="PF24494">
    <property type="entry name" value="DUF7587"/>
    <property type="match status" value="1"/>
</dbReference>
<dbReference type="OrthoDB" id="5397734at2759"/>
<dbReference type="GeneID" id="10025462"/>
<feature type="compositionally biased region" description="Polar residues" evidence="1">
    <location>
        <begin position="223"/>
        <end position="234"/>
    </location>
</feature>
<feature type="region of interest" description="Disordered" evidence="1">
    <location>
        <begin position="217"/>
        <end position="309"/>
    </location>
</feature>
<reference evidence="4" key="1">
    <citation type="journal article" date="2012" name="MBio">
        <title>Comparative genome analysis of Trichophyton rubrum and related dermatophytes reveals candidate genes involved in infection.</title>
        <authorList>
            <person name="Martinez D.A."/>
            <person name="Oliver B.G."/>
            <person name="Graeser Y."/>
            <person name="Goldberg J.M."/>
            <person name="Li W."/>
            <person name="Martinez-Rossi N.M."/>
            <person name="Monod M."/>
            <person name="Shelest E."/>
            <person name="Barton R.C."/>
            <person name="Birch E."/>
            <person name="Brakhage A.A."/>
            <person name="Chen Z."/>
            <person name="Gurr S.J."/>
            <person name="Heiman D."/>
            <person name="Heitman J."/>
            <person name="Kosti I."/>
            <person name="Rossi A."/>
            <person name="Saif S."/>
            <person name="Samalova M."/>
            <person name="Saunders C.W."/>
            <person name="Shea T."/>
            <person name="Summerbell R.C."/>
            <person name="Xu J."/>
            <person name="Young S."/>
            <person name="Zeng Q."/>
            <person name="Birren B.W."/>
            <person name="Cuomo C.A."/>
            <person name="White T.C."/>
        </authorList>
    </citation>
    <scope>NUCLEOTIDE SEQUENCE [LARGE SCALE GENOMIC DNA]</scope>
    <source>
        <strain evidence="4">ATCC MYA-4604 / CBS 118893</strain>
    </source>
</reference>
<organism evidence="4">
    <name type="scientific">Arthroderma gypseum (strain ATCC MYA-4604 / CBS 118893)</name>
    <name type="common">Microsporum gypseum</name>
    <dbReference type="NCBI Taxonomy" id="535722"/>
    <lineage>
        <taxon>Eukaryota</taxon>
        <taxon>Fungi</taxon>
        <taxon>Dikarya</taxon>
        <taxon>Ascomycota</taxon>
        <taxon>Pezizomycotina</taxon>
        <taxon>Eurotiomycetes</taxon>
        <taxon>Eurotiomycetidae</taxon>
        <taxon>Onygenales</taxon>
        <taxon>Arthrodermataceae</taxon>
        <taxon>Nannizzia</taxon>
    </lineage>
</organism>
<feature type="domain" description="DUF7587" evidence="2">
    <location>
        <begin position="307"/>
        <end position="450"/>
    </location>
</feature>